<dbReference type="EMBL" id="CAVNYO010000169">
    <property type="protein sequence ID" value="CAK5271245.1"/>
    <property type="molecule type" value="Genomic_DNA"/>
</dbReference>
<keyword evidence="2" id="KW-1185">Reference proteome</keyword>
<protein>
    <submittedName>
        <fullName evidence="1">Uncharacterized protein</fullName>
    </submittedName>
</protein>
<organism evidence="1 2">
    <name type="scientific">Mycena citricolor</name>
    <dbReference type="NCBI Taxonomy" id="2018698"/>
    <lineage>
        <taxon>Eukaryota</taxon>
        <taxon>Fungi</taxon>
        <taxon>Dikarya</taxon>
        <taxon>Basidiomycota</taxon>
        <taxon>Agaricomycotina</taxon>
        <taxon>Agaricomycetes</taxon>
        <taxon>Agaricomycetidae</taxon>
        <taxon>Agaricales</taxon>
        <taxon>Marasmiineae</taxon>
        <taxon>Mycenaceae</taxon>
        <taxon>Mycena</taxon>
    </lineage>
</organism>
<proteinExistence type="predicted"/>
<name>A0AAD2H9E2_9AGAR</name>
<accession>A0AAD2H9E2</accession>
<dbReference type="AlphaFoldDB" id="A0AAD2H9E2"/>
<evidence type="ECO:0000313" key="1">
    <source>
        <dbReference type="EMBL" id="CAK5271245.1"/>
    </source>
</evidence>
<evidence type="ECO:0000313" key="2">
    <source>
        <dbReference type="Proteomes" id="UP001295794"/>
    </source>
</evidence>
<reference evidence="1" key="1">
    <citation type="submission" date="2023-11" db="EMBL/GenBank/DDBJ databases">
        <authorList>
            <person name="De Vega J J."/>
            <person name="De Vega J J."/>
        </authorList>
    </citation>
    <scope>NUCLEOTIDE SEQUENCE</scope>
</reference>
<dbReference type="Proteomes" id="UP001295794">
    <property type="component" value="Unassembled WGS sequence"/>
</dbReference>
<comment type="caution">
    <text evidence="1">The sequence shown here is derived from an EMBL/GenBank/DDBJ whole genome shotgun (WGS) entry which is preliminary data.</text>
</comment>
<gene>
    <name evidence="1" type="ORF">MYCIT1_LOCUS16161</name>
</gene>
<sequence>MRFLRLSGDLMPVDFGAIHWPKLQSLTVSEHTASRQLLVPALTAVDDPIFSQLPESLNALHIHARCHPHYGADHADLAKPAVTALSNASAIGLVKRPSHLANLIEFTISGDEFPTAPLLETIASQFPNLIYLEASRANYQRRRDGLDFTGRETRNDTVLTAMPRFRRLETLKITLHVARLSLVSSLEQAETFDRLFGGIPSVETVHLPWFSKSPWVPGESSDSVAWLLTDREEMERSSSENKQPEPVEIILCMTQRDSPLGAACRPRKCRHERR</sequence>